<keyword evidence="3" id="KW-1185">Reference proteome</keyword>
<organism evidence="2 3">
    <name type="scientific">Edaphobacter acidisoli</name>
    <dbReference type="NCBI Taxonomy" id="2040573"/>
    <lineage>
        <taxon>Bacteria</taxon>
        <taxon>Pseudomonadati</taxon>
        <taxon>Acidobacteriota</taxon>
        <taxon>Terriglobia</taxon>
        <taxon>Terriglobales</taxon>
        <taxon>Acidobacteriaceae</taxon>
        <taxon>Edaphobacter</taxon>
    </lineage>
</organism>
<sequence>MTKKLQLAAIALLLTGATLAARAELFHHKDKPPKSNVQWMWQYGPPPTGGRENALVLDPRFRPFLAETFKAPQTFWGNAKTGYKPLAETALDFVSIPDKVVTDGNRYLTITGCVFRFCPDRGMIWLDLGQPQPLAVFAAINWIQQNKTPDEPDAEYTLWVFPNQPLDAEHIPPALANSIAHWTAEPPSGSTVIQKIRNAILVAPDGTPHPIAPATLGANTITLPDTQLHPDTHSLTEQQNP</sequence>
<keyword evidence="1" id="KW-0732">Signal</keyword>
<dbReference type="AlphaFoldDB" id="A0A916RPT7"/>
<gene>
    <name evidence="2" type="ORF">GCM10011507_14890</name>
</gene>
<evidence type="ECO:0000313" key="2">
    <source>
        <dbReference type="EMBL" id="GGA64322.1"/>
    </source>
</evidence>
<feature type="signal peptide" evidence="1">
    <location>
        <begin position="1"/>
        <end position="20"/>
    </location>
</feature>
<evidence type="ECO:0000313" key="3">
    <source>
        <dbReference type="Proteomes" id="UP000648801"/>
    </source>
</evidence>
<protein>
    <submittedName>
        <fullName evidence="2">Uncharacterized protein</fullName>
    </submittedName>
</protein>
<name>A0A916RPT7_9BACT</name>
<accession>A0A916RPT7</accession>
<feature type="chain" id="PRO_5038092454" evidence="1">
    <location>
        <begin position="21"/>
        <end position="241"/>
    </location>
</feature>
<dbReference type="EMBL" id="BMJB01000001">
    <property type="protein sequence ID" value="GGA64322.1"/>
    <property type="molecule type" value="Genomic_DNA"/>
</dbReference>
<dbReference type="Proteomes" id="UP000648801">
    <property type="component" value="Unassembled WGS sequence"/>
</dbReference>
<proteinExistence type="predicted"/>
<comment type="caution">
    <text evidence="2">The sequence shown here is derived from an EMBL/GenBank/DDBJ whole genome shotgun (WGS) entry which is preliminary data.</text>
</comment>
<dbReference type="RefSeq" id="WP_188758604.1">
    <property type="nucleotide sequence ID" value="NZ_BMJB01000001.1"/>
</dbReference>
<evidence type="ECO:0000256" key="1">
    <source>
        <dbReference type="SAM" id="SignalP"/>
    </source>
</evidence>
<reference evidence="2" key="1">
    <citation type="journal article" date="2014" name="Int. J. Syst. Evol. Microbiol.">
        <title>Complete genome sequence of Corynebacterium casei LMG S-19264T (=DSM 44701T), isolated from a smear-ripened cheese.</title>
        <authorList>
            <consortium name="US DOE Joint Genome Institute (JGI-PGF)"/>
            <person name="Walter F."/>
            <person name="Albersmeier A."/>
            <person name="Kalinowski J."/>
            <person name="Ruckert C."/>
        </authorList>
    </citation>
    <scope>NUCLEOTIDE SEQUENCE</scope>
    <source>
        <strain evidence="2">CGMCC 1.15447</strain>
    </source>
</reference>
<reference evidence="2" key="2">
    <citation type="submission" date="2020-09" db="EMBL/GenBank/DDBJ databases">
        <authorList>
            <person name="Sun Q."/>
            <person name="Zhou Y."/>
        </authorList>
    </citation>
    <scope>NUCLEOTIDE SEQUENCE</scope>
    <source>
        <strain evidence="2">CGMCC 1.15447</strain>
    </source>
</reference>